<keyword evidence="2" id="KW-0805">Transcription regulation</keyword>
<dbReference type="SUPFAM" id="SSF46785">
    <property type="entry name" value="Winged helix' DNA-binding domain"/>
    <property type="match status" value="1"/>
</dbReference>
<evidence type="ECO:0000313" key="6">
    <source>
        <dbReference type="EMBL" id="CAH1857418.1"/>
    </source>
</evidence>
<dbReference type="InterPro" id="IPR036388">
    <property type="entry name" value="WH-like_DNA-bd_sf"/>
</dbReference>
<dbReference type="Pfam" id="PF03466">
    <property type="entry name" value="LysR_substrate"/>
    <property type="match status" value="1"/>
</dbReference>
<gene>
    <name evidence="6" type="primary">oxyR</name>
    <name evidence="6" type="ORF">LMG032447_01533</name>
</gene>
<keyword evidence="3" id="KW-0238">DNA-binding</keyword>
<comment type="similarity">
    <text evidence="1">Belongs to the LysR transcriptional regulatory family.</text>
</comment>
<name>A0ABM9D4K0_9LACO</name>
<evidence type="ECO:0000256" key="1">
    <source>
        <dbReference type="ARBA" id="ARBA00009437"/>
    </source>
</evidence>
<organism evidence="6 7">
    <name type="scientific">Convivina praedatoris</name>
    <dbReference type="NCBI Taxonomy" id="2880963"/>
    <lineage>
        <taxon>Bacteria</taxon>
        <taxon>Bacillati</taxon>
        <taxon>Bacillota</taxon>
        <taxon>Bacilli</taxon>
        <taxon>Lactobacillales</taxon>
        <taxon>Lactobacillaceae</taxon>
        <taxon>Convivina</taxon>
    </lineage>
</organism>
<protein>
    <submittedName>
        <fullName evidence="6">Hydrogen peroxide-inducible genes activator</fullName>
    </submittedName>
</protein>
<dbReference type="PROSITE" id="PS50931">
    <property type="entry name" value="HTH_LYSR"/>
    <property type="match status" value="1"/>
</dbReference>
<dbReference type="Pfam" id="PF00126">
    <property type="entry name" value="HTH_1"/>
    <property type="match status" value="1"/>
</dbReference>
<sequence>MRITDLQYYLALTDNHNFSQVSQQFHVSQPTVSLAIQRLEKEVGAQLAIRSSHHNIVSLTHAGQVFAQHAQAILEQYNLALTEIGRIDEQSLLLGLPPIIQISYFPEIAGRLSNQALEHLKTVEVGAHKAIQLLQDGKLDASFLGYLEAINQNDFQVLQFDQRPFEIVVANDHPLATRPTISFKELADQNFILLKGSFIHKQAFEQLAQANHLQPNILFSSSEPYAILNLVSQNRGIGFMVSSKNIQHPDVKFIPLSDPEQPQLKVGFVYRKSPILTTEQNTIFNEILAAIHTPML</sequence>
<dbReference type="InterPro" id="IPR000847">
    <property type="entry name" value="LysR_HTH_N"/>
</dbReference>
<dbReference type="RefSeq" id="WP_248706839.1">
    <property type="nucleotide sequence ID" value="NZ_CAKOET010000010.1"/>
</dbReference>
<dbReference type="InterPro" id="IPR036390">
    <property type="entry name" value="WH_DNA-bd_sf"/>
</dbReference>
<dbReference type="Gene3D" id="1.10.10.10">
    <property type="entry name" value="Winged helix-like DNA-binding domain superfamily/Winged helix DNA-binding domain"/>
    <property type="match status" value="1"/>
</dbReference>
<dbReference type="Gene3D" id="3.40.190.290">
    <property type="match status" value="1"/>
</dbReference>
<proteinExistence type="inferred from homology"/>
<keyword evidence="4" id="KW-0804">Transcription</keyword>
<dbReference type="EMBL" id="CAKOEU010000010">
    <property type="protein sequence ID" value="CAH1857418.1"/>
    <property type="molecule type" value="Genomic_DNA"/>
</dbReference>
<comment type="caution">
    <text evidence="6">The sequence shown here is derived from an EMBL/GenBank/DDBJ whole genome shotgun (WGS) entry which is preliminary data.</text>
</comment>
<dbReference type="SUPFAM" id="SSF53850">
    <property type="entry name" value="Periplasmic binding protein-like II"/>
    <property type="match status" value="1"/>
</dbReference>
<dbReference type="PRINTS" id="PR00039">
    <property type="entry name" value="HTHLYSR"/>
</dbReference>
<dbReference type="InterPro" id="IPR005119">
    <property type="entry name" value="LysR_subst-bd"/>
</dbReference>
<dbReference type="PANTHER" id="PTHR30419:SF8">
    <property type="entry name" value="NITROGEN ASSIMILATION TRANSCRIPTIONAL ACTIVATOR-RELATED"/>
    <property type="match status" value="1"/>
</dbReference>
<feature type="domain" description="HTH lysR-type" evidence="5">
    <location>
        <begin position="1"/>
        <end position="60"/>
    </location>
</feature>
<evidence type="ECO:0000259" key="5">
    <source>
        <dbReference type="PROSITE" id="PS50931"/>
    </source>
</evidence>
<keyword evidence="7" id="KW-1185">Reference proteome</keyword>
<accession>A0ABM9D4K0</accession>
<evidence type="ECO:0000313" key="7">
    <source>
        <dbReference type="Proteomes" id="UP000838102"/>
    </source>
</evidence>
<evidence type="ECO:0000256" key="2">
    <source>
        <dbReference type="ARBA" id="ARBA00023015"/>
    </source>
</evidence>
<dbReference type="PANTHER" id="PTHR30419">
    <property type="entry name" value="HTH-TYPE TRANSCRIPTIONAL REGULATOR YBHD"/>
    <property type="match status" value="1"/>
</dbReference>
<evidence type="ECO:0000256" key="4">
    <source>
        <dbReference type="ARBA" id="ARBA00023163"/>
    </source>
</evidence>
<dbReference type="Proteomes" id="UP000838102">
    <property type="component" value="Unassembled WGS sequence"/>
</dbReference>
<evidence type="ECO:0000256" key="3">
    <source>
        <dbReference type="ARBA" id="ARBA00023125"/>
    </source>
</evidence>
<dbReference type="InterPro" id="IPR050950">
    <property type="entry name" value="HTH-type_LysR_regulators"/>
</dbReference>
<reference evidence="6" key="1">
    <citation type="submission" date="2022-03" db="EMBL/GenBank/DDBJ databases">
        <authorList>
            <person name="Hettiarachchi G."/>
        </authorList>
    </citation>
    <scope>NUCLEOTIDE SEQUENCE</scope>
    <source>
        <strain evidence="6">LMG 32447</strain>
    </source>
</reference>